<dbReference type="EMBL" id="OZ021737">
    <property type="protein sequence ID" value="CAK9316682.1"/>
    <property type="molecule type" value="Genomic_DNA"/>
</dbReference>
<accession>A0ABP0Y883</accession>
<evidence type="ECO:0000313" key="1">
    <source>
        <dbReference type="EMBL" id="CAK9316682.1"/>
    </source>
</evidence>
<sequence>MALISNGAVLKNGPKADASDWLLFHVLRRFKQYKQDLGYLPRSFSPLIVLRSPVEISCRRLLLAKLAEKGIGIFF</sequence>
<keyword evidence="2" id="KW-1185">Reference proteome</keyword>
<reference evidence="1 2" key="1">
    <citation type="submission" date="2024-03" db="EMBL/GenBank/DDBJ databases">
        <authorList>
            <person name="Gkanogiannis A."/>
            <person name="Becerra Lopez-Lavalle L."/>
        </authorList>
    </citation>
    <scope>NUCLEOTIDE SEQUENCE [LARGE SCALE GENOMIC DNA]</scope>
</reference>
<gene>
    <name evidence="1" type="ORF">CITCOLO1_LOCUS8549</name>
</gene>
<organism evidence="1 2">
    <name type="scientific">Citrullus colocynthis</name>
    <name type="common">colocynth</name>
    <dbReference type="NCBI Taxonomy" id="252529"/>
    <lineage>
        <taxon>Eukaryota</taxon>
        <taxon>Viridiplantae</taxon>
        <taxon>Streptophyta</taxon>
        <taxon>Embryophyta</taxon>
        <taxon>Tracheophyta</taxon>
        <taxon>Spermatophyta</taxon>
        <taxon>Magnoliopsida</taxon>
        <taxon>eudicotyledons</taxon>
        <taxon>Gunneridae</taxon>
        <taxon>Pentapetalae</taxon>
        <taxon>rosids</taxon>
        <taxon>fabids</taxon>
        <taxon>Cucurbitales</taxon>
        <taxon>Cucurbitaceae</taxon>
        <taxon>Benincaseae</taxon>
        <taxon>Citrullus</taxon>
    </lineage>
</organism>
<proteinExistence type="predicted"/>
<evidence type="ECO:0000313" key="2">
    <source>
        <dbReference type="Proteomes" id="UP001642487"/>
    </source>
</evidence>
<dbReference type="Proteomes" id="UP001642487">
    <property type="component" value="Chromosome 3"/>
</dbReference>
<name>A0ABP0Y883_9ROSI</name>
<protein>
    <submittedName>
        <fullName evidence="1">Uncharacterized protein</fullName>
    </submittedName>
</protein>